<dbReference type="Proteomes" id="UP000243719">
    <property type="component" value="Unassembled WGS sequence"/>
</dbReference>
<name>A0A1H2PUP9_9BURK</name>
<organism evidence="1 2">
    <name type="scientific">Chitinasiproducens palmae</name>
    <dbReference type="NCBI Taxonomy" id="1770053"/>
    <lineage>
        <taxon>Bacteria</taxon>
        <taxon>Pseudomonadati</taxon>
        <taxon>Pseudomonadota</taxon>
        <taxon>Betaproteobacteria</taxon>
        <taxon>Burkholderiales</taxon>
        <taxon>Burkholderiaceae</taxon>
        <taxon>Chitinasiproducens</taxon>
    </lineage>
</organism>
<dbReference type="EMBL" id="FNLO01000014">
    <property type="protein sequence ID" value="SDV50933.1"/>
    <property type="molecule type" value="Genomic_DNA"/>
</dbReference>
<sequence length="102" mass="11297">MQEIRHFLLDSPASVALDVAGRGEILVVQGTVWATIEGAPRDHWLAAGDTLPVMQGQRVWLSAESGDAGLQFRLSACQTRRSYGKKPLDVARRWQRDALLAR</sequence>
<dbReference type="STRING" id="1770053.SAMN05216551_11437"/>
<evidence type="ECO:0008006" key="3">
    <source>
        <dbReference type="Google" id="ProtNLM"/>
    </source>
</evidence>
<protein>
    <recommendedName>
        <fullName evidence="3">DUF2917 domain-containing protein</fullName>
    </recommendedName>
</protein>
<reference evidence="2" key="1">
    <citation type="submission" date="2016-09" db="EMBL/GenBank/DDBJ databases">
        <authorList>
            <person name="Varghese N."/>
            <person name="Submissions S."/>
        </authorList>
    </citation>
    <scope>NUCLEOTIDE SEQUENCE [LARGE SCALE GENOMIC DNA]</scope>
    <source>
        <strain evidence="2">JS23</strain>
    </source>
</reference>
<dbReference type="InterPro" id="IPR021317">
    <property type="entry name" value="DUF2917"/>
</dbReference>
<gene>
    <name evidence="1" type="ORF">SAMN05216551_11437</name>
</gene>
<accession>A0A1H2PUP9</accession>
<dbReference type="OrthoDB" id="9005660at2"/>
<evidence type="ECO:0000313" key="1">
    <source>
        <dbReference type="EMBL" id="SDV50933.1"/>
    </source>
</evidence>
<keyword evidence="2" id="KW-1185">Reference proteome</keyword>
<dbReference type="Pfam" id="PF11142">
    <property type="entry name" value="DUF2917"/>
    <property type="match status" value="1"/>
</dbReference>
<evidence type="ECO:0000313" key="2">
    <source>
        <dbReference type="Proteomes" id="UP000243719"/>
    </source>
</evidence>
<dbReference type="RefSeq" id="WP_091912266.1">
    <property type="nucleotide sequence ID" value="NZ_FNLO01000014.1"/>
</dbReference>
<dbReference type="AlphaFoldDB" id="A0A1H2PUP9"/>
<proteinExistence type="predicted"/>